<dbReference type="AlphaFoldDB" id="A0A5J5U6L5"/>
<keyword evidence="2" id="KW-1185">Reference proteome</keyword>
<dbReference type="PANTHER" id="PTHR28106:SF1">
    <property type="entry name" value="MITOCHONDRIAL ATPASE COMPLEX SUBUNIT ATP10"/>
    <property type="match status" value="1"/>
</dbReference>
<proteinExistence type="predicted"/>
<evidence type="ECO:0000313" key="2">
    <source>
        <dbReference type="Proteomes" id="UP000327439"/>
    </source>
</evidence>
<reference evidence="2" key="1">
    <citation type="journal article" date="2020" name="Nat. Genet.">
        <title>Genomic diversifications of five Gossypium allopolyploid species and their impact on cotton improvement.</title>
        <authorList>
            <person name="Chen Z.J."/>
            <person name="Sreedasyam A."/>
            <person name="Ando A."/>
            <person name="Song Q."/>
            <person name="De Santiago L.M."/>
            <person name="Hulse-Kemp A.M."/>
            <person name="Ding M."/>
            <person name="Ye W."/>
            <person name="Kirkbride R.C."/>
            <person name="Jenkins J."/>
            <person name="Plott C."/>
            <person name="Lovell J."/>
            <person name="Lin Y.M."/>
            <person name="Vaughn R."/>
            <person name="Liu B."/>
            <person name="Simpson S."/>
            <person name="Scheffler B.E."/>
            <person name="Wen L."/>
            <person name="Saski C.A."/>
            <person name="Grover C.E."/>
            <person name="Hu G."/>
            <person name="Conover J.L."/>
            <person name="Carlson J.W."/>
            <person name="Shu S."/>
            <person name="Boston L.B."/>
            <person name="Williams M."/>
            <person name="Peterson D.G."/>
            <person name="McGee K."/>
            <person name="Jones D.C."/>
            <person name="Wendel J.F."/>
            <person name="Stelly D.M."/>
            <person name="Grimwood J."/>
            <person name="Schmutz J."/>
        </authorList>
    </citation>
    <scope>NUCLEOTIDE SEQUENCE [LARGE SCALE GENOMIC DNA]</scope>
    <source>
        <strain evidence="2">cv. 3-79</strain>
    </source>
</reference>
<feature type="non-terminal residue" evidence="1">
    <location>
        <position position="1"/>
    </location>
</feature>
<dbReference type="Proteomes" id="UP000327439">
    <property type="component" value="Chromosome A10"/>
</dbReference>
<accession>A0A5J5U6L5</accession>
<dbReference type="OrthoDB" id="17089at2759"/>
<evidence type="ECO:0008006" key="3">
    <source>
        <dbReference type="Google" id="ProtNLM"/>
    </source>
</evidence>
<dbReference type="GO" id="GO:0033615">
    <property type="term" value="P:mitochondrial proton-transporting ATP synthase complex assembly"/>
    <property type="evidence" value="ECO:0007669"/>
    <property type="project" value="TreeGrafter"/>
</dbReference>
<dbReference type="GO" id="GO:0005743">
    <property type="term" value="C:mitochondrial inner membrane"/>
    <property type="evidence" value="ECO:0007669"/>
    <property type="project" value="TreeGrafter"/>
</dbReference>
<gene>
    <name evidence="1" type="ORF">ES319_A10G202000v1</name>
</gene>
<dbReference type="EMBL" id="CM018211">
    <property type="protein sequence ID" value="KAB2063223.1"/>
    <property type="molecule type" value="Genomic_DNA"/>
</dbReference>
<dbReference type="Pfam" id="PF05176">
    <property type="entry name" value="ATP-synt_10"/>
    <property type="match status" value="2"/>
</dbReference>
<name>A0A5J5U6L5_GOSBA</name>
<evidence type="ECO:0000313" key="1">
    <source>
        <dbReference type="EMBL" id="KAB2063223.1"/>
    </source>
</evidence>
<protein>
    <recommendedName>
        <fullName evidence="3">AT1G08220-like protein</fullName>
    </recommendedName>
</protein>
<sequence length="219" mass="24847">SISNCRYLLSHDPKISPSPLQHLASKSSIRFFDIYKGSADELNRGYFDDISELKQHSGKIALANKILIPGIAARKFPAMHVIYSDGRKLKLPIIFDASGVDASKLAVFEASLVCLSFRTNSQVSFIDSWFLCLNPIKRLLLLFMRKSSYGAKDALQRHIVYSFGDHYYFRKELKILNLLTGSVLLLDKFGRIRWQGFGLAKQGELSSLFYCTKVILEEK</sequence>
<dbReference type="InterPro" id="IPR007849">
    <property type="entry name" value="ATP10"/>
</dbReference>
<dbReference type="PANTHER" id="PTHR28106">
    <property type="entry name" value="MITOCHONDRIAL ATPASE COMPLEX SUBUNIT ATP10"/>
    <property type="match status" value="1"/>
</dbReference>
<organism evidence="1 2">
    <name type="scientific">Gossypium barbadense</name>
    <name type="common">Sea Island cotton</name>
    <name type="synonym">Hibiscus barbadensis</name>
    <dbReference type="NCBI Taxonomy" id="3634"/>
    <lineage>
        <taxon>Eukaryota</taxon>
        <taxon>Viridiplantae</taxon>
        <taxon>Streptophyta</taxon>
        <taxon>Embryophyta</taxon>
        <taxon>Tracheophyta</taxon>
        <taxon>Spermatophyta</taxon>
        <taxon>Magnoliopsida</taxon>
        <taxon>eudicotyledons</taxon>
        <taxon>Gunneridae</taxon>
        <taxon>Pentapetalae</taxon>
        <taxon>rosids</taxon>
        <taxon>malvids</taxon>
        <taxon>Malvales</taxon>
        <taxon>Malvaceae</taxon>
        <taxon>Malvoideae</taxon>
        <taxon>Gossypium</taxon>
    </lineage>
</organism>